<keyword evidence="6" id="KW-0472">Membrane</keyword>
<comment type="catalytic activity">
    <reaction evidence="3">
        <text>a diacylglycerol + H2O = a monoacylglycerol + a fatty acid + H(+)</text>
        <dbReference type="Rhea" id="RHEA:32731"/>
        <dbReference type="ChEBI" id="CHEBI:15377"/>
        <dbReference type="ChEBI" id="CHEBI:15378"/>
        <dbReference type="ChEBI" id="CHEBI:17408"/>
        <dbReference type="ChEBI" id="CHEBI:18035"/>
        <dbReference type="ChEBI" id="CHEBI:28868"/>
    </reaction>
</comment>
<feature type="compositionally biased region" description="Polar residues" evidence="5">
    <location>
        <begin position="1"/>
        <end position="12"/>
    </location>
</feature>
<dbReference type="OrthoDB" id="2520028at2759"/>
<dbReference type="PANTHER" id="PTHR45856:SF24">
    <property type="entry name" value="FUNGAL LIPASE-LIKE DOMAIN-CONTAINING PROTEIN"/>
    <property type="match status" value="1"/>
</dbReference>
<evidence type="ECO:0000313" key="8">
    <source>
        <dbReference type="EMBL" id="SCV70206.1"/>
    </source>
</evidence>
<evidence type="ECO:0000256" key="3">
    <source>
        <dbReference type="ARBA" id="ARBA00047591"/>
    </source>
</evidence>
<dbReference type="STRING" id="269621.A0A238FGN1"/>
<gene>
    <name evidence="8" type="ORF">BQ2448_1600</name>
</gene>
<dbReference type="InterPro" id="IPR002921">
    <property type="entry name" value="Fungal_lipase-type"/>
</dbReference>
<feature type="region of interest" description="Disordered" evidence="5">
    <location>
        <begin position="1"/>
        <end position="37"/>
    </location>
</feature>
<evidence type="ECO:0000256" key="4">
    <source>
        <dbReference type="ARBA" id="ARBA00048461"/>
    </source>
</evidence>
<evidence type="ECO:0000256" key="6">
    <source>
        <dbReference type="SAM" id="Phobius"/>
    </source>
</evidence>
<dbReference type="AlphaFoldDB" id="A0A238FGN1"/>
<dbReference type="InterPro" id="IPR051218">
    <property type="entry name" value="Sec_MonoDiacylglyc_Lipase"/>
</dbReference>
<evidence type="ECO:0000313" key="9">
    <source>
        <dbReference type="Proteomes" id="UP000198372"/>
    </source>
</evidence>
<dbReference type="GO" id="GO:0006629">
    <property type="term" value="P:lipid metabolic process"/>
    <property type="evidence" value="ECO:0007669"/>
    <property type="project" value="InterPro"/>
</dbReference>
<dbReference type="SUPFAM" id="SSF53474">
    <property type="entry name" value="alpha/beta-Hydrolases"/>
    <property type="match status" value="1"/>
</dbReference>
<dbReference type="CDD" id="cd00519">
    <property type="entry name" value="Lipase_3"/>
    <property type="match status" value="1"/>
</dbReference>
<protein>
    <submittedName>
        <fullName evidence="8">BQ2448_1600 protein</fullName>
    </submittedName>
</protein>
<dbReference type="EMBL" id="FMSP01000005">
    <property type="protein sequence ID" value="SCV70206.1"/>
    <property type="molecule type" value="Genomic_DNA"/>
</dbReference>
<organism evidence="8 9">
    <name type="scientific">Microbotryum intermedium</name>
    <dbReference type="NCBI Taxonomy" id="269621"/>
    <lineage>
        <taxon>Eukaryota</taxon>
        <taxon>Fungi</taxon>
        <taxon>Dikarya</taxon>
        <taxon>Basidiomycota</taxon>
        <taxon>Pucciniomycotina</taxon>
        <taxon>Microbotryomycetes</taxon>
        <taxon>Microbotryales</taxon>
        <taxon>Microbotryaceae</taxon>
        <taxon>Microbotryum</taxon>
    </lineage>
</organism>
<keyword evidence="6" id="KW-1133">Transmembrane helix</keyword>
<dbReference type="InterPro" id="IPR029058">
    <property type="entry name" value="AB_hydrolase_fold"/>
</dbReference>
<keyword evidence="6" id="KW-0812">Transmembrane</keyword>
<proteinExistence type="inferred from homology"/>
<reference evidence="9" key="1">
    <citation type="submission" date="2016-09" db="EMBL/GenBank/DDBJ databases">
        <authorList>
            <person name="Jeantristanb JTB J.-T."/>
            <person name="Ricardo R."/>
        </authorList>
    </citation>
    <scope>NUCLEOTIDE SEQUENCE [LARGE SCALE GENOMIC DNA]</scope>
</reference>
<comment type="similarity">
    <text evidence="2">Belongs to the AB hydrolase superfamily. Lipase family. Class 3 subfamily.</text>
</comment>
<evidence type="ECO:0000259" key="7">
    <source>
        <dbReference type="Pfam" id="PF01764"/>
    </source>
</evidence>
<feature type="transmembrane region" description="Helical" evidence="6">
    <location>
        <begin position="93"/>
        <end position="114"/>
    </location>
</feature>
<dbReference type="Pfam" id="PF01764">
    <property type="entry name" value="Lipase_3"/>
    <property type="match status" value="1"/>
</dbReference>
<evidence type="ECO:0000256" key="5">
    <source>
        <dbReference type="SAM" id="MobiDB-lite"/>
    </source>
</evidence>
<name>A0A238FGN1_9BASI</name>
<keyword evidence="9" id="KW-1185">Reference proteome</keyword>
<evidence type="ECO:0000256" key="1">
    <source>
        <dbReference type="ARBA" id="ARBA00023157"/>
    </source>
</evidence>
<dbReference type="PANTHER" id="PTHR45856">
    <property type="entry name" value="ALPHA/BETA-HYDROLASES SUPERFAMILY PROTEIN"/>
    <property type="match status" value="1"/>
</dbReference>
<sequence>MTTESAKTINTYKSDRKHSYSTKSGQEINGSEEGVYSVAPSPPVDQLSALNVLLRSTAAPGVEQRVENYTKSLEHVKEDQKHQSLPQKRRRSMLLAFVHFVWANVQTSIMTLFVSPTAIFGDPLSTIAILVIFPLDADSITKEDTAKAIQAARATLSGLPTTVPDVPAPGEIESRICAPKTTRIFDLDVAKACLAFSGLVYSRDEDQISQAIDRALDGNYEHAELHLKSSEATIRQQVQKWDLNYESVSNLGSPQGAFGSVFYTKVDAQRPFMVLVFKGTTPTNYSEFIVDCTLKRVDATSFFGGGTVHEGFATQLFSMFDEPGVSALDAYGPMTHQLKRIAKQLRENHPNSKMVPLWVTGHSLGAALAALFYARALRAPVDLGDHLELRDCYTFGGPRVGDALFAAHFESEAIKELNRPNTLWRVQNRSDMVCRVPPSTSFGGGLRRSVLSTSTSILNYSHIGIPFKLHPEMEPEFYEVLTEPFHRLTRAIVVQEGGQGAREDAREVCESSNPGWFGWLFAHLTPRFIFDHRVDSYKAHLNRIKVHGQGGLRRGTAPEAKTRGAEVHHSLN</sequence>
<accession>A0A238FGN1</accession>
<feature type="region of interest" description="Disordered" evidence="5">
    <location>
        <begin position="550"/>
        <end position="572"/>
    </location>
</feature>
<feature type="compositionally biased region" description="Basic and acidic residues" evidence="5">
    <location>
        <begin position="560"/>
        <end position="572"/>
    </location>
</feature>
<feature type="domain" description="Fungal lipase-type" evidence="7">
    <location>
        <begin position="274"/>
        <end position="439"/>
    </location>
</feature>
<dbReference type="Proteomes" id="UP000198372">
    <property type="component" value="Unassembled WGS sequence"/>
</dbReference>
<keyword evidence="1" id="KW-1015">Disulfide bond</keyword>
<dbReference type="Gene3D" id="3.40.50.1820">
    <property type="entry name" value="alpha/beta hydrolase"/>
    <property type="match status" value="1"/>
</dbReference>
<evidence type="ECO:0000256" key="2">
    <source>
        <dbReference type="ARBA" id="ARBA00043996"/>
    </source>
</evidence>
<comment type="catalytic activity">
    <reaction evidence="4">
        <text>a monoacylglycerol + H2O = glycerol + a fatty acid + H(+)</text>
        <dbReference type="Rhea" id="RHEA:15245"/>
        <dbReference type="ChEBI" id="CHEBI:15377"/>
        <dbReference type="ChEBI" id="CHEBI:15378"/>
        <dbReference type="ChEBI" id="CHEBI:17408"/>
        <dbReference type="ChEBI" id="CHEBI:17754"/>
        <dbReference type="ChEBI" id="CHEBI:28868"/>
    </reaction>
</comment>